<dbReference type="InterPro" id="IPR018499">
    <property type="entry name" value="Tetraspanin/Peripherin"/>
</dbReference>
<comment type="similarity">
    <text evidence="2">Belongs to the tetraspanin (TM4SF) family.</text>
</comment>
<evidence type="ECO:0000256" key="4">
    <source>
        <dbReference type="ARBA" id="ARBA00022989"/>
    </source>
</evidence>
<evidence type="ECO:0000256" key="7">
    <source>
        <dbReference type="ARBA" id="ARBA00056010"/>
    </source>
</evidence>
<dbReference type="PROSITE" id="PS00421">
    <property type="entry name" value="TM4_1"/>
    <property type="match status" value="1"/>
</dbReference>
<evidence type="ECO:0000256" key="2">
    <source>
        <dbReference type="ARBA" id="ARBA00006840"/>
    </source>
</evidence>
<accession>A0AAV6RGQ1</accession>
<evidence type="ECO:0000256" key="5">
    <source>
        <dbReference type="ARBA" id="ARBA00023136"/>
    </source>
</evidence>
<dbReference type="Pfam" id="PF00335">
    <property type="entry name" value="Tetraspanin"/>
    <property type="match status" value="1"/>
</dbReference>
<dbReference type="AlphaFoldDB" id="A0AAV6RGQ1"/>
<feature type="transmembrane region" description="Helical" evidence="10">
    <location>
        <begin position="48"/>
        <end position="70"/>
    </location>
</feature>
<name>A0AAV6RGQ1_SOLSE</name>
<dbReference type="PANTHER" id="PTHR19282:SF257">
    <property type="entry name" value="TETRASPANIN-7"/>
    <property type="match status" value="1"/>
</dbReference>
<keyword evidence="3 10" id="KW-0812">Transmembrane</keyword>
<sequence length="207" mass="22495">MLSPYMLLLSSAPSNAPYVLTGTGAAVVLFGLFGCFATCRGRSWMLRLYAVALCLVFMMELIAGISGFIFRHEIKATFLSTYSAAVMNYDGRDDVSLSVDGLQRRLHCCGVYNYTSWVDSVYFHAAGIPPSCCVSLSDCRGQDLRDISVCAHKVYTQGCYELVTSFMESNLGIIAGVTFGVAFSQVVGVSLACCLSRLVTAHTYEMV</sequence>
<evidence type="ECO:0000256" key="10">
    <source>
        <dbReference type="SAM" id="Phobius"/>
    </source>
</evidence>
<keyword evidence="12" id="KW-1185">Reference proteome</keyword>
<dbReference type="Proteomes" id="UP000693946">
    <property type="component" value="Linkage Group LG2"/>
</dbReference>
<evidence type="ECO:0000313" key="11">
    <source>
        <dbReference type="EMBL" id="KAG7503177.1"/>
    </source>
</evidence>
<dbReference type="EMBL" id="JAGKHQ010000012">
    <property type="protein sequence ID" value="KAG7503177.1"/>
    <property type="molecule type" value="Genomic_DNA"/>
</dbReference>
<organism evidence="11 12">
    <name type="scientific">Solea senegalensis</name>
    <name type="common">Senegalese sole</name>
    <dbReference type="NCBI Taxonomy" id="28829"/>
    <lineage>
        <taxon>Eukaryota</taxon>
        <taxon>Metazoa</taxon>
        <taxon>Chordata</taxon>
        <taxon>Craniata</taxon>
        <taxon>Vertebrata</taxon>
        <taxon>Euteleostomi</taxon>
        <taxon>Actinopterygii</taxon>
        <taxon>Neopterygii</taxon>
        <taxon>Teleostei</taxon>
        <taxon>Neoteleostei</taxon>
        <taxon>Acanthomorphata</taxon>
        <taxon>Carangaria</taxon>
        <taxon>Pleuronectiformes</taxon>
        <taxon>Pleuronectoidei</taxon>
        <taxon>Soleidae</taxon>
        <taxon>Solea</taxon>
    </lineage>
</organism>
<evidence type="ECO:0000313" key="12">
    <source>
        <dbReference type="Proteomes" id="UP000693946"/>
    </source>
</evidence>
<comment type="function">
    <text evidence="7">May be involved in cell proliferation and cell motility.</text>
</comment>
<reference evidence="11 12" key="1">
    <citation type="journal article" date="2021" name="Sci. Rep.">
        <title>Chromosome anchoring in Senegalese sole (Solea senegalensis) reveals sex-associated markers and genome rearrangements in flatfish.</title>
        <authorList>
            <person name="Guerrero-Cozar I."/>
            <person name="Gomez-Garrido J."/>
            <person name="Berbel C."/>
            <person name="Martinez-Blanch J.F."/>
            <person name="Alioto T."/>
            <person name="Claros M.G."/>
            <person name="Gagnaire P.A."/>
            <person name="Manchado M."/>
        </authorList>
    </citation>
    <scope>NUCLEOTIDE SEQUENCE [LARGE SCALE GENOMIC DNA]</scope>
    <source>
        <strain evidence="11">Sse05_10M</strain>
    </source>
</reference>
<evidence type="ECO:0000256" key="8">
    <source>
        <dbReference type="ARBA" id="ARBA00072056"/>
    </source>
</evidence>
<keyword evidence="6" id="KW-0325">Glycoprotein</keyword>
<evidence type="ECO:0000256" key="1">
    <source>
        <dbReference type="ARBA" id="ARBA00004141"/>
    </source>
</evidence>
<keyword evidence="4 10" id="KW-1133">Transmembrane helix</keyword>
<dbReference type="GO" id="GO:0005886">
    <property type="term" value="C:plasma membrane"/>
    <property type="evidence" value="ECO:0007669"/>
    <property type="project" value="TreeGrafter"/>
</dbReference>
<dbReference type="PIRSF" id="PIRSF002419">
    <property type="entry name" value="Tetraspanin"/>
    <property type="match status" value="1"/>
</dbReference>
<dbReference type="FunFam" id="1.10.1450.10:FF:000003">
    <property type="entry name" value="Tetraspanin"/>
    <property type="match status" value="1"/>
</dbReference>
<dbReference type="InterPro" id="IPR018503">
    <property type="entry name" value="Tetraspanin_CS"/>
</dbReference>
<dbReference type="PANTHER" id="PTHR19282">
    <property type="entry name" value="TETRASPANIN"/>
    <property type="match status" value="1"/>
</dbReference>
<gene>
    <name evidence="11" type="ORF">JOB18_032962</name>
</gene>
<feature type="transmembrane region" description="Helical" evidence="10">
    <location>
        <begin position="16"/>
        <end position="36"/>
    </location>
</feature>
<keyword evidence="5 10" id="KW-0472">Membrane</keyword>
<protein>
    <recommendedName>
        <fullName evidence="8">Tetraspanin-7</fullName>
    </recommendedName>
    <alternativeName>
        <fullName evidence="9">Transmembrane 4 superfamily member 2</fullName>
    </alternativeName>
</protein>
<comment type="subcellular location">
    <subcellularLocation>
        <location evidence="1">Membrane</location>
        <topology evidence="1">Multi-pass membrane protein</topology>
    </subcellularLocation>
</comment>
<dbReference type="InterPro" id="IPR048232">
    <property type="entry name" value="TSN6/7_LEL"/>
</dbReference>
<dbReference type="InterPro" id="IPR000301">
    <property type="entry name" value="Tetraspanin_animals"/>
</dbReference>
<proteinExistence type="inferred from homology"/>
<evidence type="ECO:0000256" key="3">
    <source>
        <dbReference type="ARBA" id="ARBA00022692"/>
    </source>
</evidence>
<comment type="caution">
    <text evidence="11">The sequence shown here is derived from an EMBL/GenBank/DDBJ whole genome shotgun (WGS) entry which is preliminary data.</text>
</comment>
<evidence type="ECO:0000256" key="6">
    <source>
        <dbReference type="ARBA" id="ARBA00023180"/>
    </source>
</evidence>
<dbReference type="CDD" id="cd03161">
    <property type="entry name" value="TM4SF2_6_like_LEL"/>
    <property type="match status" value="1"/>
</dbReference>
<evidence type="ECO:0000256" key="9">
    <source>
        <dbReference type="ARBA" id="ARBA00081335"/>
    </source>
</evidence>